<name>A0ACC2SVS6_9FUNG</name>
<gene>
    <name evidence="1" type="ORF">DSO57_1010310</name>
</gene>
<proteinExistence type="predicted"/>
<protein>
    <submittedName>
        <fullName evidence="1">Uncharacterized protein</fullName>
    </submittedName>
</protein>
<comment type="caution">
    <text evidence="1">The sequence shown here is derived from an EMBL/GenBank/DDBJ whole genome shotgun (WGS) entry which is preliminary data.</text>
</comment>
<organism evidence="1 2">
    <name type="scientific">Entomophthora muscae</name>
    <dbReference type="NCBI Taxonomy" id="34485"/>
    <lineage>
        <taxon>Eukaryota</taxon>
        <taxon>Fungi</taxon>
        <taxon>Fungi incertae sedis</taxon>
        <taxon>Zoopagomycota</taxon>
        <taxon>Entomophthoromycotina</taxon>
        <taxon>Entomophthoromycetes</taxon>
        <taxon>Entomophthorales</taxon>
        <taxon>Entomophthoraceae</taxon>
        <taxon>Entomophthora</taxon>
    </lineage>
</organism>
<reference evidence="1" key="1">
    <citation type="submission" date="2022-04" db="EMBL/GenBank/DDBJ databases">
        <title>Genome of the entomopathogenic fungus Entomophthora muscae.</title>
        <authorList>
            <person name="Elya C."/>
            <person name="Lovett B.R."/>
            <person name="Lee E."/>
            <person name="Macias A.M."/>
            <person name="Hajek A.E."/>
            <person name="De Bivort B.L."/>
            <person name="Kasson M.T."/>
            <person name="De Fine Licht H.H."/>
            <person name="Stajich J.E."/>
        </authorList>
    </citation>
    <scope>NUCLEOTIDE SEQUENCE</scope>
    <source>
        <strain evidence="1">Berkeley</strain>
    </source>
</reference>
<sequence length="320" mass="34938">MLLKYCLCFYQPLMSVHQPLLEKKQTTFLQRHLGAIYMAIAAYGSSYITLGIKLLDREGVPVPQMLLMRNLLILLGLFGVNLHLKPQHGILGPPKIRGLLLTRALVGNTSLLLSMVALTLLPLGDAVTLYLISPAITLWLSPIILNETFGAKEMIPLIMSTTGVLLVARPPFLFAHSSRSVENVLGMVLAIAGAIFSSTGDLLVRKIGGRAHLIHLIFYFSFVAFVPSSLWCILNKEMLVLCMPVAMHTLVMTLGALVAQVFMARSLRIEKVSRIAPIVSLQLVFAFINDWLFFNITPPLPTLAAAGLIALAAAVSSLTQ</sequence>
<accession>A0ACC2SVS6</accession>
<dbReference type="Proteomes" id="UP001165960">
    <property type="component" value="Unassembled WGS sequence"/>
</dbReference>
<evidence type="ECO:0000313" key="1">
    <source>
        <dbReference type="EMBL" id="KAJ9066356.1"/>
    </source>
</evidence>
<dbReference type="EMBL" id="QTSX02004294">
    <property type="protein sequence ID" value="KAJ9066356.1"/>
    <property type="molecule type" value="Genomic_DNA"/>
</dbReference>
<keyword evidence="2" id="KW-1185">Reference proteome</keyword>
<evidence type="ECO:0000313" key="2">
    <source>
        <dbReference type="Proteomes" id="UP001165960"/>
    </source>
</evidence>